<protein>
    <submittedName>
        <fullName evidence="2">Serine/threonine-protein phosphatase 2A 56 kDa regulatory subunit delta isoform</fullName>
    </submittedName>
</protein>
<feature type="compositionally biased region" description="Polar residues" evidence="1">
    <location>
        <begin position="189"/>
        <end position="223"/>
    </location>
</feature>
<comment type="caution">
    <text evidence="2">The sequence shown here is derived from an EMBL/GenBank/DDBJ whole genome shotgun (WGS) entry which is preliminary data.</text>
</comment>
<evidence type="ECO:0000313" key="2">
    <source>
        <dbReference type="EMBL" id="KAJ1964301.1"/>
    </source>
</evidence>
<dbReference type="GO" id="GO:0007165">
    <property type="term" value="P:signal transduction"/>
    <property type="evidence" value="ECO:0007669"/>
    <property type="project" value="InterPro"/>
</dbReference>
<evidence type="ECO:0000313" key="3">
    <source>
        <dbReference type="Proteomes" id="UP001150925"/>
    </source>
</evidence>
<dbReference type="Pfam" id="PF01603">
    <property type="entry name" value="B56"/>
    <property type="match status" value="1"/>
</dbReference>
<accession>A0A9W8E249</accession>
<keyword evidence="3" id="KW-1185">Reference proteome</keyword>
<dbReference type="InterPro" id="IPR016024">
    <property type="entry name" value="ARM-type_fold"/>
</dbReference>
<dbReference type="OrthoDB" id="10264446at2759"/>
<dbReference type="GO" id="GO:0000159">
    <property type="term" value="C:protein phosphatase type 2A complex"/>
    <property type="evidence" value="ECO:0007669"/>
    <property type="project" value="InterPro"/>
</dbReference>
<feature type="compositionally biased region" description="Polar residues" evidence="1">
    <location>
        <begin position="61"/>
        <end position="90"/>
    </location>
</feature>
<dbReference type="InterPro" id="IPR011989">
    <property type="entry name" value="ARM-like"/>
</dbReference>
<dbReference type="EMBL" id="JANBPY010000715">
    <property type="protein sequence ID" value="KAJ1964301.1"/>
    <property type="molecule type" value="Genomic_DNA"/>
</dbReference>
<dbReference type="Gene3D" id="1.25.10.10">
    <property type="entry name" value="Leucine-rich Repeat Variant"/>
    <property type="match status" value="1"/>
</dbReference>
<gene>
    <name evidence="2" type="primary">RTS1</name>
    <name evidence="2" type="ORF">IWQ62_002974</name>
</gene>
<reference evidence="2" key="1">
    <citation type="submission" date="2022-07" db="EMBL/GenBank/DDBJ databases">
        <title>Phylogenomic reconstructions and comparative analyses of Kickxellomycotina fungi.</title>
        <authorList>
            <person name="Reynolds N.K."/>
            <person name="Stajich J.E."/>
            <person name="Barry K."/>
            <person name="Grigoriev I.V."/>
            <person name="Crous P."/>
            <person name="Smith M.E."/>
        </authorList>
    </citation>
    <scope>NUCLEOTIDE SEQUENCE</scope>
    <source>
        <strain evidence="2">RSA 1196</strain>
    </source>
</reference>
<dbReference type="PANTHER" id="PTHR10257:SF3">
    <property type="entry name" value="SERINE_THREONINE-PROTEIN PHOSPHATASE 2A 56 KDA REGULATORY SUBUNIT GAMMA ISOFORM"/>
    <property type="match status" value="1"/>
</dbReference>
<evidence type="ECO:0000256" key="1">
    <source>
        <dbReference type="SAM" id="MobiDB-lite"/>
    </source>
</evidence>
<feature type="region of interest" description="Disordered" evidence="1">
    <location>
        <begin position="177"/>
        <end position="223"/>
    </location>
</feature>
<dbReference type="AlphaFoldDB" id="A0A9W8E249"/>
<feature type="region of interest" description="Disordered" evidence="1">
    <location>
        <begin position="61"/>
        <end position="96"/>
    </location>
</feature>
<dbReference type="Proteomes" id="UP001150925">
    <property type="component" value="Unassembled WGS sequence"/>
</dbReference>
<feature type="non-terminal residue" evidence="2">
    <location>
        <position position="1"/>
    </location>
</feature>
<organism evidence="2 3">
    <name type="scientific">Dispira parvispora</name>
    <dbReference type="NCBI Taxonomy" id="1520584"/>
    <lineage>
        <taxon>Eukaryota</taxon>
        <taxon>Fungi</taxon>
        <taxon>Fungi incertae sedis</taxon>
        <taxon>Zoopagomycota</taxon>
        <taxon>Kickxellomycotina</taxon>
        <taxon>Dimargaritomycetes</taxon>
        <taxon>Dimargaritales</taxon>
        <taxon>Dimargaritaceae</taxon>
        <taxon>Dispira</taxon>
    </lineage>
</organism>
<dbReference type="SUPFAM" id="SSF48371">
    <property type="entry name" value="ARM repeat"/>
    <property type="match status" value="1"/>
</dbReference>
<sequence>YSKGHWNRNVHQQMYHTLQYFMEDDRSLFDRCLQQAKEHRHQEKQQLKKRNRFWKRLEQITQSQRQSHGVNTPATSTGSAVGETSNTNEATGPVPDAFLMEDDESSMSADEYNEMDDILNALSEPLPIATGSSRMSMERRKSVLPIDEQVLRELSNYKSPESAMDIPINFRDPLVSPTTPTVPIPTLPGSSHNPANMDQTSAATTSLAAHDLNMNSVSSFPGP</sequence>
<dbReference type="PANTHER" id="PTHR10257">
    <property type="entry name" value="SERINE/THREONINE PROTEIN PHOSPHATASE 2A PP2A REGULATORY SUBUNIT B"/>
    <property type="match status" value="1"/>
</dbReference>
<proteinExistence type="predicted"/>
<name>A0A9W8E249_9FUNG</name>
<dbReference type="InterPro" id="IPR002554">
    <property type="entry name" value="PP2A_B56"/>
</dbReference>
<dbReference type="GO" id="GO:0019888">
    <property type="term" value="F:protein phosphatase regulator activity"/>
    <property type="evidence" value="ECO:0007669"/>
    <property type="project" value="InterPro"/>
</dbReference>